<evidence type="ECO:0000313" key="2">
    <source>
        <dbReference type="EMBL" id="OLW04662.1"/>
    </source>
</evidence>
<keyword evidence="1" id="KW-0472">Membrane</keyword>
<dbReference type="Proteomes" id="UP000868500">
    <property type="component" value="Unassembled WGS sequence"/>
</dbReference>
<keyword evidence="1" id="KW-1133">Transmembrane helix</keyword>
<sequence>MVLMLSEGALMNHSSDKIIALIFLLMSLLVLLLALWQIVL</sequence>
<keyword evidence="1" id="KW-0812">Transmembrane</keyword>
<dbReference type="NCBIfam" id="NF033229">
    <property type="entry name" value="small_MgtR"/>
    <property type="match status" value="1"/>
</dbReference>
<dbReference type="AlphaFoldDB" id="A0A3S5YQ22"/>
<organism evidence="2">
    <name type="scientific">Salmonella enterica subsp. arizonae serovar 18:z4,z23:- str. CVM N26626</name>
    <dbReference type="NCBI Taxonomy" id="1395119"/>
    <lineage>
        <taxon>Bacteria</taxon>
        <taxon>Pseudomonadati</taxon>
        <taxon>Pseudomonadota</taxon>
        <taxon>Gammaproteobacteria</taxon>
        <taxon>Enterobacterales</taxon>
        <taxon>Enterobacteriaceae</taxon>
        <taxon>Salmonella</taxon>
    </lineage>
</organism>
<proteinExistence type="predicted"/>
<gene>
    <name evidence="2" type="ORF">P298_06330</name>
</gene>
<evidence type="ECO:0000256" key="1">
    <source>
        <dbReference type="SAM" id="Phobius"/>
    </source>
</evidence>
<reference evidence="2" key="1">
    <citation type="submission" date="2013-09" db="EMBL/GenBank/DDBJ databases">
        <title>Salmonella enterica subsp. IIIa serovar 18:z4:z23:-.</title>
        <authorList>
            <person name="Chen Y."/>
            <person name="Li C."/>
            <person name="Mcdermott P."/>
            <person name="Zhao S."/>
        </authorList>
    </citation>
    <scope>NUCLEOTIDE SEQUENCE [LARGE SCALE GENOMIC DNA]</scope>
    <source>
        <strain evidence="2">N26626</strain>
    </source>
</reference>
<dbReference type="InterPro" id="IPR049815">
    <property type="entry name" value="MgtR-like"/>
</dbReference>
<name>A0A3S5YQ22_SALER</name>
<evidence type="ECO:0008006" key="3">
    <source>
        <dbReference type="Google" id="ProtNLM"/>
    </source>
</evidence>
<accession>A0A3S5YQ22</accession>
<protein>
    <recommendedName>
        <fullName evidence="3">Protein MgtR</fullName>
    </recommendedName>
</protein>
<feature type="transmembrane region" description="Helical" evidence="1">
    <location>
        <begin position="18"/>
        <end position="39"/>
    </location>
</feature>
<dbReference type="EMBL" id="AWRC01000004">
    <property type="protein sequence ID" value="OLW04662.1"/>
    <property type="molecule type" value="Genomic_DNA"/>
</dbReference>
<comment type="caution">
    <text evidence="2">The sequence shown here is derived from an EMBL/GenBank/DDBJ whole genome shotgun (WGS) entry which is preliminary data.</text>
</comment>